<dbReference type="AlphaFoldDB" id="A0A0N4VL60"/>
<evidence type="ECO:0000313" key="3">
    <source>
        <dbReference type="WBParaSite" id="EVEC_0001161301-mRNA-1"/>
    </source>
</evidence>
<gene>
    <name evidence="1" type="ORF">EVEC_LOCUS10906</name>
</gene>
<proteinExistence type="predicted"/>
<protein>
    <submittedName>
        <fullName evidence="3">Secreted protein</fullName>
    </submittedName>
</protein>
<evidence type="ECO:0000313" key="2">
    <source>
        <dbReference type="Proteomes" id="UP000274131"/>
    </source>
</evidence>
<reference evidence="1 2" key="2">
    <citation type="submission" date="2018-10" db="EMBL/GenBank/DDBJ databases">
        <authorList>
            <consortium name="Pathogen Informatics"/>
        </authorList>
    </citation>
    <scope>NUCLEOTIDE SEQUENCE [LARGE SCALE GENOMIC DNA]</scope>
</reference>
<dbReference type="WBParaSite" id="EVEC_0001161301-mRNA-1">
    <property type="protein sequence ID" value="EVEC_0001161301-mRNA-1"/>
    <property type="gene ID" value="EVEC_0001161301"/>
</dbReference>
<dbReference type="EMBL" id="UXUI01011327">
    <property type="protein sequence ID" value="VDD96155.1"/>
    <property type="molecule type" value="Genomic_DNA"/>
</dbReference>
<sequence>MVERAVAKTMKKRQLLLRGALLFTCLKLRRWDVVATTSCEDHFLLDDRFEQSSEIEIALLKEKQDFESQIPLKMSRIDELQKSFSDISGRLNKIWFVDVSLEVTSGV</sequence>
<name>A0A0N4VL60_ENTVE</name>
<keyword evidence="2" id="KW-1185">Reference proteome</keyword>
<organism evidence="3">
    <name type="scientific">Enterobius vermicularis</name>
    <name type="common">Human pinworm</name>
    <dbReference type="NCBI Taxonomy" id="51028"/>
    <lineage>
        <taxon>Eukaryota</taxon>
        <taxon>Metazoa</taxon>
        <taxon>Ecdysozoa</taxon>
        <taxon>Nematoda</taxon>
        <taxon>Chromadorea</taxon>
        <taxon>Rhabditida</taxon>
        <taxon>Spirurina</taxon>
        <taxon>Oxyuridomorpha</taxon>
        <taxon>Oxyuroidea</taxon>
        <taxon>Oxyuridae</taxon>
        <taxon>Enterobius</taxon>
    </lineage>
</organism>
<evidence type="ECO:0000313" key="1">
    <source>
        <dbReference type="EMBL" id="VDD96155.1"/>
    </source>
</evidence>
<accession>A0A0N4VL60</accession>
<reference evidence="3" key="1">
    <citation type="submission" date="2017-02" db="UniProtKB">
        <authorList>
            <consortium name="WormBaseParasite"/>
        </authorList>
    </citation>
    <scope>IDENTIFICATION</scope>
</reference>
<dbReference type="Proteomes" id="UP000274131">
    <property type="component" value="Unassembled WGS sequence"/>
</dbReference>